<dbReference type="KEGG" id="fri:FraEuI1c_3996"/>
<keyword evidence="2" id="KW-1185">Reference proteome</keyword>
<protein>
    <submittedName>
        <fullName evidence="1">Uncharacterized protein</fullName>
    </submittedName>
</protein>
<evidence type="ECO:0000313" key="2">
    <source>
        <dbReference type="Proteomes" id="UP000002484"/>
    </source>
</evidence>
<dbReference type="STRING" id="298654.FraEuI1c_3996"/>
<dbReference type="EMBL" id="CP002299">
    <property type="protein sequence ID" value="ADP82000.1"/>
    <property type="molecule type" value="Genomic_DNA"/>
</dbReference>
<dbReference type="AlphaFoldDB" id="E3J6S6"/>
<organism evidence="1 2">
    <name type="scientific">Pseudofrankia inefficax (strain DSM 45817 / CECT 9037 / DDB 130130 / EuI1c)</name>
    <name type="common">Frankia inefficax</name>
    <dbReference type="NCBI Taxonomy" id="298654"/>
    <lineage>
        <taxon>Bacteria</taxon>
        <taxon>Bacillati</taxon>
        <taxon>Actinomycetota</taxon>
        <taxon>Actinomycetes</taxon>
        <taxon>Frankiales</taxon>
        <taxon>Frankiaceae</taxon>
        <taxon>Pseudofrankia</taxon>
    </lineage>
</organism>
<sequence length="36" mass="4104">MDGEGGPRLELLADDDRPAGWLMLMDQVRQSYVDPR</sequence>
<dbReference type="Proteomes" id="UP000002484">
    <property type="component" value="Chromosome"/>
</dbReference>
<dbReference type="InParanoid" id="E3J6S6"/>
<accession>E3J6S6</accession>
<dbReference type="HOGENOM" id="CLU_3356339_0_0_11"/>
<proteinExistence type="predicted"/>
<name>E3J6S6_PSEI1</name>
<evidence type="ECO:0000313" key="1">
    <source>
        <dbReference type="EMBL" id="ADP82000.1"/>
    </source>
</evidence>
<gene>
    <name evidence="1" type="ordered locus">FraEuI1c_3996</name>
</gene>
<reference evidence="1 2" key="1">
    <citation type="submission" date="2010-10" db="EMBL/GenBank/DDBJ databases">
        <title>Complete sequence of Frankia sp. EuI1c.</title>
        <authorList>
            <consortium name="US DOE Joint Genome Institute"/>
            <person name="Lucas S."/>
            <person name="Copeland A."/>
            <person name="Lapidus A."/>
            <person name="Cheng J.-F."/>
            <person name="Bruce D."/>
            <person name="Goodwin L."/>
            <person name="Pitluck S."/>
            <person name="Chertkov O."/>
            <person name="Detter J.C."/>
            <person name="Han C."/>
            <person name="Tapia R."/>
            <person name="Land M."/>
            <person name="Hauser L."/>
            <person name="Jeffries C."/>
            <person name="Kyrpides N."/>
            <person name="Ivanova N."/>
            <person name="Mikhailova N."/>
            <person name="Beauchemin N."/>
            <person name="Sen A."/>
            <person name="Sur S.A."/>
            <person name="Gtari M."/>
            <person name="Wall L."/>
            <person name="Tisa L."/>
            <person name="Woyke T."/>
        </authorList>
    </citation>
    <scope>NUCLEOTIDE SEQUENCE [LARGE SCALE GENOMIC DNA]</scope>
    <source>
        <strain evidence="2">DSM 45817 / CECT 9037 / EuI1c</strain>
    </source>
</reference>